<dbReference type="PANTHER" id="PTHR42921">
    <property type="entry name" value="ACETOACETYL-COA SYNTHETASE"/>
    <property type="match status" value="1"/>
</dbReference>
<dbReference type="Pfam" id="PF00501">
    <property type="entry name" value="AMP-binding"/>
    <property type="match status" value="1"/>
</dbReference>
<dbReference type="Proteomes" id="UP000799767">
    <property type="component" value="Unassembled WGS sequence"/>
</dbReference>
<sequence length="704" mass="79104">MATDPSIPRKLWEHPDPKNTQAWKFMEAANKRHGLRMQSWDELQRWSVDRRADFWGLLFDEHPIIHSGSYERVVDESARMDSIPVWFDGVKANWAENMLYWPDKKDPSKVTTHRKEDHRTACIEVREGCTEIRHVTYKQLRQQVGELSNAMRARGVKKGDRIGLVASNSFDTFTVFLATTALGAIFSSSSTDMGTAGVLDRLRQITPKYIFVDDWAVYNGKTVDLRPKMKELEAGMKGISEFKGLISLPRWQGKAADVSGVPRCETFANLLREAKGDKTLTFERIGFMDPFLIVYSSGTTGMPKCITHAGGAVALNAQKEGNLMRNYGSFEPEDLLTLQYTTTGWIMYLASCIAMIAGCRLVFYDGSPFQPDIKTFVKLWGDLRVSNLGLSPRYFQTLATAKPPVNPRDVTDLSNLRGVTSTGMVLSDVQFEWFYDEAFPPHTLLENIAGGTDLGACFTMGTMMKPLYMGGTMTPALGMKIEVYDQTSEGGRGVKGKPLPLGEQGELVCTRGFPTQPVQFWGDPSGERYFKAYFERFDNVWTHGDFISIHPKTGQVFFHGRADGVLNPSGVRFGSAEIYNAIDNALADEIQDSLCVGQRRPQDMDESVMLFLLMKPGKKFTQDLVKRVKDVIARDCGKRCVPKYVFETPEIPTTINLKKVELPVKQIVSGKVIKPSDTLANKNCLDYYYQFAKVEELVPPRGKL</sequence>
<dbReference type="PANTHER" id="PTHR42921:SF4">
    <property type="entry name" value="ACETOACETYL-COA SYNTHASE (AFU_ORTHOLOGUE AFUA_8G04770)"/>
    <property type="match status" value="1"/>
</dbReference>
<dbReference type="PROSITE" id="PS00455">
    <property type="entry name" value="AMP_BINDING"/>
    <property type="match status" value="1"/>
</dbReference>
<dbReference type="RefSeq" id="XP_033589892.1">
    <property type="nucleotide sequence ID" value="XM_033731144.1"/>
</dbReference>
<name>A0A6A6PTK8_9PEZI</name>
<protein>
    <recommendedName>
        <fullName evidence="1">AMP-dependent synthetase/ligase domain-containing protein</fullName>
    </recommendedName>
</protein>
<dbReference type="AlphaFoldDB" id="A0A6A6PTK8"/>
<dbReference type="Gene3D" id="3.30.300.30">
    <property type="match status" value="1"/>
</dbReference>
<dbReference type="GO" id="GO:0030729">
    <property type="term" value="F:acetoacetate-CoA ligase activity"/>
    <property type="evidence" value="ECO:0007669"/>
    <property type="project" value="InterPro"/>
</dbReference>
<evidence type="ECO:0000313" key="2">
    <source>
        <dbReference type="EMBL" id="KAF2483322.1"/>
    </source>
</evidence>
<organism evidence="2 3">
    <name type="scientific">Neohortaea acidophila</name>
    <dbReference type="NCBI Taxonomy" id="245834"/>
    <lineage>
        <taxon>Eukaryota</taxon>
        <taxon>Fungi</taxon>
        <taxon>Dikarya</taxon>
        <taxon>Ascomycota</taxon>
        <taxon>Pezizomycotina</taxon>
        <taxon>Dothideomycetes</taxon>
        <taxon>Dothideomycetidae</taxon>
        <taxon>Mycosphaerellales</taxon>
        <taxon>Teratosphaeriaceae</taxon>
        <taxon>Neohortaea</taxon>
    </lineage>
</organism>
<dbReference type="Gene3D" id="3.40.50.12780">
    <property type="entry name" value="N-terminal domain of ligase-like"/>
    <property type="match status" value="1"/>
</dbReference>
<dbReference type="GO" id="GO:0006629">
    <property type="term" value="P:lipid metabolic process"/>
    <property type="evidence" value="ECO:0007669"/>
    <property type="project" value="InterPro"/>
</dbReference>
<keyword evidence="3" id="KW-1185">Reference proteome</keyword>
<dbReference type="EMBL" id="MU001635">
    <property type="protein sequence ID" value="KAF2483322.1"/>
    <property type="molecule type" value="Genomic_DNA"/>
</dbReference>
<evidence type="ECO:0000313" key="3">
    <source>
        <dbReference type="Proteomes" id="UP000799767"/>
    </source>
</evidence>
<proteinExistence type="predicted"/>
<dbReference type="NCBIfam" id="TIGR01217">
    <property type="entry name" value="ac_ac_CoA_syn"/>
    <property type="match status" value="1"/>
</dbReference>
<dbReference type="InterPro" id="IPR005914">
    <property type="entry name" value="Acac_CoA_synth"/>
</dbReference>
<dbReference type="InterPro" id="IPR045851">
    <property type="entry name" value="AMP-bd_C_sf"/>
</dbReference>
<accession>A0A6A6PTK8</accession>
<dbReference type="InterPro" id="IPR042099">
    <property type="entry name" value="ANL_N_sf"/>
</dbReference>
<dbReference type="SUPFAM" id="SSF56801">
    <property type="entry name" value="Acetyl-CoA synthetase-like"/>
    <property type="match status" value="1"/>
</dbReference>
<feature type="domain" description="AMP-dependent synthetase/ligase" evidence="1">
    <location>
        <begin position="117"/>
        <end position="509"/>
    </location>
</feature>
<evidence type="ECO:0000259" key="1">
    <source>
        <dbReference type="Pfam" id="PF00501"/>
    </source>
</evidence>
<reference evidence="2" key="1">
    <citation type="journal article" date="2020" name="Stud. Mycol.">
        <title>101 Dothideomycetes genomes: a test case for predicting lifestyles and emergence of pathogens.</title>
        <authorList>
            <person name="Haridas S."/>
            <person name="Albert R."/>
            <person name="Binder M."/>
            <person name="Bloem J."/>
            <person name="Labutti K."/>
            <person name="Salamov A."/>
            <person name="Andreopoulos B."/>
            <person name="Baker S."/>
            <person name="Barry K."/>
            <person name="Bills G."/>
            <person name="Bluhm B."/>
            <person name="Cannon C."/>
            <person name="Castanera R."/>
            <person name="Culley D."/>
            <person name="Daum C."/>
            <person name="Ezra D."/>
            <person name="Gonzalez J."/>
            <person name="Henrissat B."/>
            <person name="Kuo A."/>
            <person name="Liang C."/>
            <person name="Lipzen A."/>
            <person name="Lutzoni F."/>
            <person name="Magnuson J."/>
            <person name="Mondo S."/>
            <person name="Nolan M."/>
            <person name="Ohm R."/>
            <person name="Pangilinan J."/>
            <person name="Park H.-J."/>
            <person name="Ramirez L."/>
            <person name="Alfaro M."/>
            <person name="Sun H."/>
            <person name="Tritt A."/>
            <person name="Yoshinaga Y."/>
            <person name="Zwiers L.-H."/>
            <person name="Turgeon B."/>
            <person name="Goodwin S."/>
            <person name="Spatafora J."/>
            <person name="Crous P."/>
            <person name="Grigoriev I."/>
        </authorList>
    </citation>
    <scope>NUCLEOTIDE SEQUENCE</scope>
    <source>
        <strain evidence="2">CBS 113389</strain>
    </source>
</reference>
<dbReference type="OrthoDB" id="10253869at2759"/>
<dbReference type="InterPro" id="IPR000873">
    <property type="entry name" value="AMP-dep_synth/lig_dom"/>
</dbReference>
<dbReference type="GeneID" id="54472146"/>
<gene>
    <name evidence="2" type="ORF">BDY17DRAFT_251143</name>
</gene>
<dbReference type="InterPro" id="IPR020845">
    <property type="entry name" value="AMP-binding_CS"/>
</dbReference>